<feature type="compositionally biased region" description="Polar residues" evidence="1">
    <location>
        <begin position="114"/>
        <end position="130"/>
    </location>
</feature>
<proteinExistence type="predicted"/>
<dbReference type="EMBL" id="AP021858">
    <property type="protein sequence ID" value="BBO24660.1"/>
    <property type="molecule type" value="Genomic_DNA"/>
</dbReference>
<dbReference type="Proteomes" id="UP000662873">
    <property type="component" value="Chromosome"/>
</dbReference>
<name>A0A809RB19_9BACT</name>
<evidence type="ECO:0000313" key="2">
    <source>
        <dbReference type="EMBL" id="BBO24660.1"/>
    </source>
</evidence>
<protein>
    <submittedName>
        <fullName evidence="2">Uncharacterized protein</fullName>
    </submittedName>
</protein>
<accession>A0A809RB19</accession>
<sequence length="205" mass="21573">MQLGDRRKATWLAIGAVAAIAFLMIQLLGNGPAKVAAAEADETQTAIADELLQLPMALQVDPFSHPRLMLIAEGMGDLPTDPAADATGIPPGLMGNGRPPLPFGIEDILPNIRPTGSSAPPNPDENTGTGRESEQNRYATLVLKAVMEVKGRVAYISVNSTEDTPFRANDVILEGIRVTAIDDEGVTLATPKGSVRLKVGGEVQI</sequence>
<dbReference type="AlphaFoldDB" id="A0A809RB19"/>
<organism evidence="2 3">
    <name type="scientific">Candidatus Nitrosymbiomonas proteolyticus</name>
    <dbReference type="NCBI Taxonomy" id="2608984"/>
    <lineage>
        <taxon>Bacteria</taxon>
        <taxon>Bacillati</taxon>
        <taxon>Armatimonadota</taxon>
        <taxon>Armatimonadota incertae sedis</taxon>
        <taxon>Candidatus Nitrosymbiomonas</taxon>
    </lineage>
</organism>
<gene>
    <name evidence="2" type="ORF">NPRO_22550</name>
</gene>
<reference evidence="2" key="1">
    <citation type="journal article" name="DNA Res.">
        <title>The physiological potential of anammox bacteria as revealed by their core genome structure.</title>
        <authorList>
            <person name="Okubo T."/>
            <person name="Toyoda A."/>
            <person name="Fukuhara K."/>
            <person name="Uchiyama I."/>
            <person name="Harigaya Y."/>
            <person name="Kuroiwa M."/>
            <person name="Suzuki T."/>
            <person name="Murakami Y."/>
            <person name="Suwa Y."/>
            <person name="Takami H."/>
        </authorList>
    </citation>
    <scope>NUCLEOTIDE SEQUENCE</scope>
    <source>
        <strain evidence="2">317325-2</strain>
    </source>
</reference>
<evidence type="ECO:0000256" key="1">
    <source>
        <dbReference type="SAM" id="MobiDB-lite"/>
    </source>
</evidence>
<dbReference type="KEGG" id="npy:NPRO_22550"/>
<feature type="region of interest" description="Disordered" evidence="1">
    <location>
        <begin position="109"/>
        <end position="135"/>
    </location>
</feature>
<evidence type="ECO:0000313" key="3">
    <source>
        <dbReference type="Proteomes" id="UP000662873"/>
    </source>
</evidence>